<keyword evidence="2" id="KW-1185">Reference proteome</keyword>
<evidence type="ECO:0000313" key="1">
    <source>
        <dbReference type="EMBL" id="MZQ80597.1"/>
    </source>
</evidence>
<dbReference type="Gene3D" id="1.20.120.450">
    <property type="entry name" value="dinb family like domain"/>
    <property type="match status" value="1"/>
</dbReference>
<dbReference type="SUPFAM" id="SSF109854">
    <property type="entry name" value="DinB/YfiT-like putative metalloenzymes"/>
    <property type="match status" value="1"/>
</dbReference>
<evidence type="ECO:0000313" key="2">
    <source>
        <dbReference type="Proteomes" id="UP000481087"/>
    </source>
</evidence>
<proteinExistence type="predicted"/>
<comment type="caution">
    <text evidence="1">The sequence shown here is derived from an EMBL/GenBank/DDBJ whole genome shotgun (WGS) entry which is preliminary data.</text>
</comment>
<dbReference type="EMBL" id="WTUZ01000001">
    <property type="protein sequence ID" value="MZQ80597.1"/>
    <property type="molecule type" value="Genomic_DNA"/>
</dbReference>
<accession>A0A6L8URN8</accession>
<dbReference type="Proteomes" id="UP000481087">
    <property type="component" value="Unassembled WGS sequence"/>
</dbReference>
<dbReference type="InterPro" id="IPR011466">
    <property type="entry name" value="DUF1572"/>
</dbReference>
<sequence length="177" mass="20398">MLDLTKNVLEDMNKQLDRIIKSINQLDNDMIWKKMKVSMNSIGNLCLHLAGNEYQNLISAIGNKPLIRERSREFNSDGGISKEELSSLLLRTRSESASILSVLSEEDLKREVIIRYDLDDWNRMLRVNALEEETYEVRVISRLLVQVAAHYGYHAGQIVLLSKLLKDSNEHITGQYH</sequence>
<organism evidence="1 2">
    <name type="scientific">Paenibacillus silvestris</name>
    <dbReference type="NCBI Taxonomy" id="2606219"/>
    <lineage>
        <taxon>Bacteria</taxon>
        <taxon>Bacillati</taxon>
        <taxon>Bacillota</taxon>
        <taxon>Bacilli</taxon>
        <taxon>Bacillales</taxon>
        <taxon>Paenibacillaceae</taxon>
        <taxon>Paenibacillus</taxon>
    </lineage>
</organism>
<reference evidence="1 2" key="1">
    <citation type="submission" date="2019-12" db="EMBL/GenBank/DDBJ databases">
        <title>Paenibacillus sp. nov. sp. isolated from soil.</title>
        <authorList>
            <person name="Kim J."/>
            <person name="Jeong S.E."/>
            <person name="Jung H.S."/>
            <person name="Jeon C.O."/>
        </authorList>
    </citation>
    <scope>NUCLEOTIDE SEQUENCE [LARGE SCALE GENOMIC DNA]</scope>
    <source>
        <strain evidence="1 2">5J-6</strain>
    </source>
</reference>
<dbReference type="InterPro" id="IPR034660">
    <property type="entry name" value="DinB/YfiT-like"/>
</dbReference>
<protein>
    <submittedName>
        <fullName evidence="1">DUF1572 domain-containing protein</fullName>
    </submittedName>
</protein>
<dbReference type="RefSeq" id="WP_161404651.1">
    <property type="nucleotide sequence ID" value="NZ_WTUZ01000001.1"/>
</dbReference>
<gene>
    <name evidence="1" type="ORF">GQF01_00305</name>
</gene>
<dbReference type="AlphaFoldDB" id="A0A6L8URN8"/>
<name>A0A6L8URN8_9BACL</name>
<dbReference type="Pfam" id="PF07609">
    <property type="entry name" value="DUF1572"/>
    <property type="match status" value="1"/>
</dbReference>